<dbReference type="RefSeq" id="WP_225360172.1">
    <property type="nucleotide sequence ID" value="NZ_BCMF01000001.1"/>
</dbReference>
<evidence type="ECO:0000313" key="2">
    <source>
        <dbReference type="Proteomes" id="UP000198374"/>
    </source>
</evidence>
<gene>
    <name evidence="1" type="ORF">IWT30_00115</name>
</gene>
<organism evidence="1 2">
    <name type="scientific">Secundilactobacillus mixtipabuli</name>
    <dbReference type="NCBI Taxonomy" id="1435342"/>
    <lineage>
        <taxon>Bacteria</taxon>
        <taxon>Bacillati</taxon>
        <taxon>Bacillota</taxon>
        <taxon>Bacilli</taxon>
        <taxon>Lactobacillales</taxon>
        <taxon>Lactobacillaceae</taxon>
        <taxon>Secundilactobacillus</taxon>
    </lineage>
</organism>
<accession>A0A1Z5I8U4</accession>
<dbReference type="AlphaFoldDB" id="A0A1Z5I8U4"/>
<evidence type="ECO:0000313" key="1">
    <source>
        <dbReference type="EMBL" id="GAW98172.1"/>
    </source>
</evidence>
<dbReference type="EMBL" id="BCMF01000001">
    <property type="protein sequence ID" value="GAW98172.1"/>
    <property type="molecule type" value="Genomic_DNA"/>
</dbReference>
<sequence length="78" mass="8885">MNNETEVSQREMLKIIGIFRKNGFKGEYETFTRSEESEDEFLVVVTDENTHIKGLFKADIAKGLVSFQHVLTDSDTVA</sequence>
<dbReference type="Proteomes" id="UP000198374">
    <property type="component" value="Unassembled WGS sequence"/>
</dbReference>
<protein>
    <submittedName>
        <fullName evidence="1">Uncharacterized protein</fullName>
    </submittedName>
</protein>
<comment type="caution">
    <text evidence="1">The sequence shown here is derived from an EMBL/GenBank/DDBJ whole genome shotgun (WGS) entry which is preliminary data.</text>
</comment>
<proteinExistence type="predicted"/>
<reference evidence="1 2" key="1">
    <citation type="submission" date="2015-11" db="EMBL/GenBank/DDBJ databases">
        <title>Draft genome sequences of new species of the genus Lactobacillus isolated from orchardgrass silage.</title>
        <authorList>
            <person name="Tohno M."/>
            <person name="Tanizawa Y."/>
            <person name="Arita M."/>
        </authorList>
    </citation>
    <scope>NUCLEOTIDE SEQUENCE [LARGE SCALE GENOMIC DNA]</scope>
    <source>
        <strain evidence="1 2">IWT30</strain>
    </source>
</reference>
<name>A0A1Z5I8U4_9LACO</name>
<keyword evidence="2" id="KW-1185">Reference proteome</keyword>